<dbReference type="OrthoDB" id="6060011at2759"/>
<dbReference type="InterPro" id="IPR008197">
    <property type="entry name" value="WAP_dom"/>
</dbReference>
<keyword evidence="4" id="KW-1185">Reference proteome</keyword>
<dbReference type="Proteomes" id="UP000694844">
    <property type="component" value="Chromosome 8"/>
</dbReference>
<dbReference type="GO" id="GO:0005576">
    <property type="term" value="C:extracellular region"/>
    <property type="evidence" value="ECO:0007669"/>
    <property type="project" value="InterPro"/>
</dbReference>
<sequence>MNALFVLSAIAASFIAGVYGDDYSTQGYSKYKGSYSGGGGGGSLGGHGYGHHHGGYGYGPHHGGHGYGHHHGGHGYGPIGGGGGGGPHHGGPGGGSLGDYPKTGTCPPPSFNSDTLQLGPSCYHDENCHGVQKCCSTVNHGPRCQIPIEYQRSGTCNTNYVYDFSPLPPHYTRRACNHDHTCPYYGKCCRRDSSGQVDTCTYPPSSGGPYPGIPGRPGHPGRPGRPGIPYPPVTGPGPVYPPKKVY</sequence>
<dbReference type="GeneID" id="111107493"/>
<evidence type="ECO:0000259" key="3">
    <source>
        <dbReference type="PROSITE" id="PS51390"/>
    </source>
</evidence>
<proteinExistence type="predicted"/>
<accession>A0A8B8B5P9</accession>
<evidence type="ECO:0000313" key="5">
    <source>
        <dbReference type="RefSeq" id="XP_022298423.1"/>
    </source>
</evidence>
<dbReference type="Gene3D" id="4.10.75.10">
    <property type="entry name" value="Elafin-like"/>
    <property type="match status" value="1"/>
</dbReference>
<feature type="region of interest" description="Disordered" evidence="1">
    <location>
        <begin position="206"/>
        <end position="246"/>
    </location>
</feature>
<dbReference type="AlphaFoldDB" id="A0A8B8B5P9"/>
<evidence type="ECO:0000256" key="1">
    <source>
        <dbReference type="SAM" id="MobiDB-lite"/>
    </source>
</evidence>
<feature type="chain" id="PRO_5034611082" evidence="2">
    <location>
        <begin position="21"/>
        <end position="246"/>
    </location>
</feature>
<dbReference type="Pfam" id="PF00095">
    <property type="entry name" value="WAP"/>
    <property type="match status" value="1"/>
</dbReference>
<dbReference type="InterPro" id="IPR036645">
    <property type="entry name" value="Elafin-like_sf"/>
</dbReference>
<dbReference type="PROSITE" id="PS51390">
    <property type="entry name" value="WAP"/>
    <property type="match status" value="1"/>
</dbReference>
<reference evidence="5" key="1">
    <citation type="submission" date="2025-08" db="UniProtKB">
        <authorList>
            <consortium name="RefSeq"/>
        </authorList>
    </citation>
    <scope>IDENTIFICATION</scope>
    <source>
        <tissue evidence="5">Whole sample</tissue>
    </source>
</reference>
<feature type="region of interest" description="Disordered" evidence="1">
    <location>
        <begin position="78"/>
        <end position="99"/>
    </location>
</feature>
<feature type="compositionally biased region" description="Gly residues" evidence="1">
    <location>
        <begin position="78"/>
        <end position="97"/>
    </location>
</feature>
<feature type="compositionally biased region" description="Pro residues" evidence="1">
    <location>
        <begin position="226"/>
        <end position="246"/>
    </location>
</feature>
<dbReference type="RefSeq" id="XP_022298423.1">
    <property type="nucleotide sequence ID" value="XM_022442715.1"/>
</dbReference>
<dbReference type="SUPFAM" id="SSF57256">
    <property type="entry name" value="Elafin-like"/>
    <property type="match status" value="1"/>
</dbReference>
<evidence type="ECO:0000313" key="4">
    <source>
        <dbReference type="Proteomes" id="UP000694844"/>
    </source>
</evidence>
<organism evidence="4 5">
    <name type="scientific">Crassostrea virginica</name>
    <name type="common">Eastern oyster</name>
    <dbReference type="NCBI Taxonomy" id="6565"/>
    <lineage>
        <taxon>Eukaryota</taxon>
        <taxon>Metazoa</taxon>
        <taxon>Spiralia</taxon>
        <taxon>Lophotrochozoa</taxon>
        <taxon>Mollusca</taxon>
        <taxon>Bivalvia</taxon>
        <taxon>Autobranchia</taxon>
        <taxon>Pteriomorphia</taxon>
        <taxon>Ostreida</taxon>
        <taxon>Ostreoidea</taxon>
        <taxon>Ostreidae</taxon>
        <taxon>Crassostrea</taxon>
    </lineage>
</organism>
<name>A0A8B8B5P9_CRAVI</name>
<dbReference type="KEGG" id="cvn:111107493"/>
<evidence type="ECO:0000256" key="2">
    <source>
        <dbReference type="SAM" id="SignalP"/>
    </source>
</evidence>
<feature type="domain" description="WAP" evidence="3">
    <location>
        <begin position="99"/>
        <end position="148"/>
    </location>
</feature>
<dbReference type="GO" id="GO:0030414">
    <property type="term" value="F:peptidase inhibitor activity"/>
    <property type="evidence" value="ECO:0007669"/>
    <property type="project" value="InterPro"/>
</dbReference>
<feature type="signal peptide" evidence="2">
    <location>
        <begin position="1"/>
        <end position="20"/>
    </location>
</feature>
<keyword evidence="2" id="KW-0732">Signal</keyword>
<protein>
    <submittedName>
        <fullName evidence="5">Uncharacterized protein LOC111107493 isoform X1</fullName>
    </submittedName>
</protein>
<gene>
    <name evidence="5" type="primary">LOC111107493</name>
</gene>